<name>A0A9Q0KHN1_9MAGN</name>
<accession>A0A9Q0KHN1</accession>
<evidence type="ECO:0000313" key="2">
    <source>
        <dbReference type="EMBL" id="KAJ4970461.1"/>
    </source>
</evidence>
<dbReference type="AlphaFoldDB" id="A0A9Q0KHN1"/>
<protein>
    <submittedName>
        <fullName evidence="2">Uncharacterized protein</fullName>
    </submittedName>
</protein>
<dbReference type="EMBL" id="JAMYWD010000005">
    <property type="protein sequence ID" value="KAJ4970461.1"/>
    <property type="molecule type" value="Genomic_DNA"/>
</dbReference>
<evidence type="ECO:0000313" key="3">
    <source>
        <dbReference type="Proteomes" id="UP001141806"/>
    </source>
</evidence>
<keyword evidence="1" id="KW-0812">Transmembrane</keyword>
<sequence length="113" mass="13220">MSDTRKMDFIKEELHHLEFLEQVQDEDLSTSILSKRTMKMLLPSVAHDFAVVVFVFFDALWFNFSVADCYFFCGYFCFYFVGLGDSRRKVEDGLYLTGFGHHRRIGTLLIPKS</sequence>
<comment type="caution">
    <text evidence="2">The sequence shown here is derived from an EMBL/GenBank/DDBJ whole genome shotgun (WGS) entry which is preliminary data.</text>
</comment>
<gene>
    <name evidence="2" type="ORF">NE237_003560</name>
</gene>
<keyword evidence="1" id="KW-0472">Membrane</keyword>
<feature type="transmembrane region" description="Helical" evidence="1">
    <location>
        <begin position="63"/>
        <end position="81"/>
    </location>
</feature>
<keyword evidence="3" id="KW-1185">Reference proteome</keyword>
<reference evidence="2" key="1">
    <citation type="journal article" date="2023" name="Plant J.">
        <title>The genome of the king protea, Protea cynaroides.</title>
        <authorList>
            <person name="Chang J."/>
            <person name="Duong T.A."/>
            <person name="Schoeman C."/>
            <person name="Ma X."/>
            <person name="Roodt D."/>
            <person name="Barker N."/>
            <person name="Li Z."/>
            <person name="Van de Peer Y."/>
            <person name="Mizrachi E."/>
        </authorList>
    </citation>
    <scope>NUCLEOTIDE SEQUENCE</scope>
    <source>
        <tissue evidence="2">Young leaves</tissue>
    </source>
</reference>
<organism evidence="2 3">
    <name type="scientific">Protea cynaroides</name>
    <dbReference type="NCBI Taxonomy" id="273540"/>
    <lineage>
        <taxon>Eukaryota</taxon>
        <taxon>Viridiplantae</taxon>
        <taxon>Streptophyta</taxon>
        <taxon>Embryophyta</taxon>
        <taxon>Tracheophyta</taxon>
        <taxon>Spermatophyta</taxon>
        <taxon>Magnoliopsida</taxon>
        <taxon>Proteales</taxon>
        <taxon>Proteaceae</taxon>
        <taxon>Protea</taxon>
    </lineage>
</organism>
<dbReference type="Proteomes" id="UP001141806">
    <property type="component" value="Unassembled WGS sequence"/>
</dbReference>
<keyword evidence="1" id="KW-1133">Transmembrane helix</keyword>
<evidence type="ECO:0000256" key="1">
    <source>
        <dbReference type="SAM" id="Phobius"/>
    </source>
</evidence>
<proteinExistence type="predicted"/>
<feature type="transmembrane region" description="Helical" evidence="1">
    <location>
        <begin position="40"/>
        <end position="57"/>
    </location>
</feature>